<proteinExistence type="predicted"/>
<evidence type="ECO:0000313" key="1">
    <source>
        <dbReference type="EMBL" id="RXT33559.1"/>
    </source>
</evidence>
<dbReference type="AlphaFoldDB" id="A0A4Q1UIK7"/>
<protein>
    <submittedName>
        <fullName evidence="1">Uncharacterized protein</fullName>
    </submittedName>
</protein>
<dbReference type="Proteomes" id="UP000290819">
    <property type="component" value="Unassembled WGS sequence"/>
</dbReference>
<reference evidence="1 2" key="1">
    <citation type="submission" date="2017-03" db="EMBL/GenBank/DDBJ databases">
        <authorList>
            <person name="Safronova V.I."/>
            <person name="Sazanova A.L."/>
            <person name="Chirak E.R."/>
        </authorList>
    </citation>
    <scope>NUCLEOTIDE SEQUENCE [LARGE SCALE GENOMIC DNA]</scope>
    <source>
        <strain evidence="1 2">Opo-243</strain>
    </source>
</reference>
<name>A0A4Q1UIK7_9BRAD</name>
<organism evidence="1 2">
    <name type="scientific">Bradyrhizobium betae</name>
    <dbReference type="NCBI Taxonomy" id="244734"/>
    <lineage>
        <taxon>Bacteria</taxon>
        <taxon>Pseudomonadati</taxon>
        <taxon>Pseudomonadota</taxon>
        <taxon>Alphaproteobacteria</taxon>
        <taxon>Hyphomicrobiales</taxon>
        <taxon>Nitrobacteraceae</taxon>
        <taxon>Bradyrhizobium</taxon>
    </lineage>
</organism>
<evidence type="ECO:0000313" key="2">
    <source>
        <dbReference type="Proteomes" id="UP000290819"/>
    </source>
</evidence>
<gene>
    <name evidence="1" type="ORF">B5V03_39230</name>
</gene>
<sequence>MGWDVAYRPKRPISEFFALIIGDTVHNLRTALDHWAMGVVGAATGNARDRSIYFPFAGRGKQLETTSAYIAIQKAVPDAAEFIRDKIKPYEDGDSGIWPITELDNIDKHNFILPVVSFSTISRGKIRIANGNVLEGNLLQNDANRWQGIALFDRPPVIEEDFEVSVELTFPKGGLFEDKGVIPTLRNLSNLVSGGLDALEEFLRTRAR</sequence>
<keyword evidence="2" id="KW-1185">Reference proteome</keyword>
<dbReference type="EMBL" id="MZXW01000055">
    <property type="protein sequence ID" value="RXT33559.1"/>
    <property type="molecule type" value="Genomic_DNA"/>
</dbReference>
<accession>A0A4Q1UIK7</accession>
<comment type="caution">
    <text evidence="1">The sequence shown here is derived from an EMBL/GenBank/DDBJ whole genome shotgun (WGS) entry which is preliminary data.</text>
</comment>